<dbReference type="EMBL" id="BLLF01001093">
    <property type="protein sequence ID" value="GFH17080.1"/>
    <property type="molecule type" value="Genomic_DNA"/>
</dbReference>
<dbReference type="Proteomes" id="UP000485058">
    <property type="component" value="Unassembled WGS sequence"/>
</dbReference>
<organism evidence="1 2">
    <name type="scientific">Haematococcus lacustris</name>
    <name type="common">Green alga</name>
    <name type="synonym">Haematococcus pluvialis</name>
    <dbReference type="NCBI Taxonomy" id="44745"/>
    <lineage>
        <taxon>Eukaryota</taxon>
        <taxon>Viridiplantae</taxon>
        <taxon>Chlorophyta</taxon>
        <taxon>core chlorophytes</taxon>
        <taxon>Chlorophyceae</taxon>
        <taxon>CS clade</taxon>
        <taxon>Chlamydomonadales</taxon>
        <taxon>Haematococcaceae</taxon>
        <taxon>Haematococcus</taxon>
    </lineage>
</organism>
<dbReference type="AlphaFoldDB" id="A0A699Z6D7"/>
<evidence type="ECO:0000313" key="1">
    <source>
        <dbReference type="EMBL" id="GFH17080.1"/>
    </source>
</evidence>
<reference evidence="1 2" key="1">
    <citation type="submission" date="2020-02" db="EMBL/GenBank/DDBJ databases">
        <title>Draft genome sequence of Haematococcus lacustris strain NIES-144.</title>
        <authorList>
            <person name="Morimoto D."/>
            <person name="Nakagawa S."/>
            <person name="Yoshida T."/>
            <person name="Sawayama S."/>
        </authorList>
    </citation>
    <scope>NUCLEOTIDE SEQUENCE [LARGE SCALE GENOMIC DNA]</scope>
    <source>
        <strain evidence="1 2">NIES-144</strain>
    </source>
</reference>
<keyword evidence="2" id="KW-1185">Reference proteome</keyword>
<gene>
    <name evidence="1" type="ORF">HaLaN_13629</name>
</gene>
<accession>A0A699Z6D7</accession>
<protein>
    <submittedName>
        <fullName evidence="1">Uncharacterized protein</fullName>
    </submittedName>
</protein>
<evidence type="ECO:0000313" key="2">
    <source>
        <dbReference type="Proteomes" id="UP000485058"/>
    </source>
</evidence>
<comment type="caution">
    <text evidence="1">The sequence shown here is derived from an EMBL/GenBank/DDBJ whole genome shotgun (WGS) entry which is preliminary data.</text>
</comment>
<proteinExistence type="predicted"/>
<sequence length="64" mass="7105">MEKQLHDLVQRADLHAHIIAVSAANELAQLKEQLNVAQARLDHQVSGAEQLQQSVVKLTTTPRL</sequence>
<name>A0A699Z6D7_HAELA</name>